<dbReference type="Pfam" id="PF01636">
    <property type="entry name" value="APH"/>
    <property type="match status" value="1"/>
</dbReference>
<dbReference type="RefSeq" id="WP_248956082.1">
    <property type="nucleotide sequence ID" value="NZ_JAKIKU010000007.1"/>
</dbReference>
<dbReference type="InterPro" id="IPR002575">
    <property type="entry name" value="Aminoglycoside_PTrfase"/>
</dbReference>
<proteinExistence type="predicted"/>
<dbReference type="InterPro" id="IPR011009">
    <property type="entry name" value="Kinase-like_dom_sf"/>
</dbReference>
<protein>
    <submittedName>
        <fullName evidence="2">Aminoglycoside phosphotransferase family protein</fullName>
    </submittedName>
</protein>
<reference evidence="2 3" key="1">
    <citation type="submission" date="2022-01" db="EMBL/GenBank/DDBJ databases">
        <title>Whole genome-based taxonomy of the Shewanellaceae.</title>
        <authorList>
            <person name="Martin-Rodriguez A.J."/>
        </authorList>
    </citation>
    <scope>NUCLEOTIDE SEQUENCE [LARGE SCALE GENOMIC DNA]</scope>
    <source>
        <strain evidence="2 3">DSM 24955</strain>
    </source>
</reference>
<dbReference type="Proteomes" id="UP001202134">
    <property type="component" value="Unassembled WGS sequence"/>
</dbReference>
<feature type="domain" description="Aminoglycoside phosphotransferase" evidence="1">
    <location>
        <begin position="178"/>
        <end position="263"/>
    </location>
</feature>
<comment type="caution">
    <text evidence="2">The sequence shown here is derived from an EMBL/GenBank/DDBJ whole genome shotgun (WGS) entry which is preliminary data.</text>
</comment>
<gene>
    <name evidence="2" type="ORF">L2737_13815</name>
</gene>
<evidence type="ECO:0000259" key="1">
    <source>
        <dbReference type="Pfam" id="PF01636"/>
    </source>
</evidence>
<evidence type="ECO:0000313" key="2">
    <source>
        <dbReference type="EMBL" id="MCL1046389.1"/>
    </source>
</evidence>
<keyword evidence="3" id="KW-1185">Reference proteome</keyword>
<sequence length="322" mass="36962">MSKTLQSWQQANWPQTAQRWTEAELSKQNIRLIDELQVVKTWALGHVLKQSTGSGDTFFKATAFLPLFSNEASLCSKLFELFPQYSAKVIAFDAHQQWMLTESFGEAFVDTVPLCDWVKPFTEFANLQLASVDHIEELEAAGCIRRDITQLPTQLQRIFNDKAIISRFPQDIDLSTERLSQVLTKLKQSVTALAAYQLPSSLVHSDLHIENIAPRNDVKEHFTFFDWSDGCISHPFIDGTYLFRMDDSEGKQQIIDAYLNQWSKYGSKDELKRAWQLAESICYAHQAVSYAGMLHILSEQQTPDLIHAFENAFRRFLLKVMN</sequence>
<dbReference type="EMBL" id="JAKIKU010000007">
    <property type="protein sequence ID" value="MCL1046389.1"/>
    <property type="molecule type" value="Genomic_DNA"/>
</dbReference>
<dbReference type="SUPFAM" id="SSF56112">
    <property type="entry name" value="Protein kinase-like (PK-like)"/>
    <property type="match status" value="1"/>
</dbReference>
<evidence type="ECO:0000313" key="3">
    <source>
        <dbReference type="Proteomes" id="UP001202134"/>
    </source>
</evidence>
<organism evidence="2 3">
    <name type="scientific">Shewanella electrodiphila</name>
    <dbReference type="NCBI Taxonomy" id="934143"/>
    <lineage>
        <taxon>Bacteria</taxon>
        <taxon>Pseudomonadati</taxon>
        <taxon>Pseudomonadota</taxon>
        <taxon>Gammaproteobacteria</taxon>
        <taxon>Alteromonadales</taxon>
        <taxon>Shewanellaceae</taxon>
        <taxon>Shewanella</taxon>
    </lineage>
</organism>
<dbReference type="Gene3D" id="3.90.1200.10">
    <property type="match status" value="1"/>
</dbReference>
<name>A0ABT0KRW1_9GAMM</name>
<accession>A0ABT0KRW1</accession>